<dbReference type="OrthoDB" id="3364141at2759"/>
<sequence length="198" mass="22470">MAAYQNWTSSLPLRHPWFDTQTTKRKHLDDAVDGAETNVRSSKRPRCSVLERGFANLSLNNGALTNDNDAAYSTMEDITFPLNVLRPSPDLQPFEIIRPISIEEPCIPDVKMESSWYEPEPDRIIVTDLDGFTEEDERVNKGGELDEVPICINPTLLDHIWRDGLKRFPQATTQALVLYKPLLQPEGSKEDNAMDVET</sequence>
<dbReference type="AlphaFoldDB" id="A0A0C9XF90"/>
<reference evidence="1 2" key="1">
    <citation type="submission" date="2014-04" db="EMBL/GenBank/DDBJ databases">
        <authorList>
            <consortium name="DOE Joint Genome Institute"/>
            <person name="Kuo A."/>
            <person name="Kohler A."/>
            <person name="Nagy L.G."/>
            <person name="Floudas D."/>
            <person name="Copeland A."/>
            <person name="Barry K.W."/>
            <person name="Cichocki N."/>
            <person name="Veneault-Fourrey C."/>
            <person name="LaButti K."/>
            <person name="Lindquist E.A."/>
            <person name="Lipzen A."/>
            <person name="Lundell T."/>
            <person name="Morin E."/>
            <person name="Murat C."/>
            <person name="Sun H."/>
            <person name="Tunlid A."/>
            <person name="Henrissat B."/>
            <person name="Grigoriev I.V."/>
            <person name="Hibbett D.S."/>
            <person name="Martin F."/>
            <person name="Nordberg H.P."/>
            <person name="Cantor M.N."/>
            <person name="Hua S.X."/>
        </authorList>
    </citation>
    <scope>NUCLEOTIDE SEQUENCE [LARGE SCALE GENOMIC DNA]</scope>
    <source>
        <strain evidence="1 2">LaAM-08-1</strain>
    </source>
</reference>
<keyword evidence="2" id="KW-1185">Reference proteome</keyword>
<reference evidence="2" key="2">
    <citation type="submission" date="2015-01" db="EMBL/GenBank/DDBJ databases">
        <title>Evolutionary Origins and Diversification of the Mycorrhizal Mutualists.</title>
        <authorList>
            <consortium name="DOE Joint Genome Institute"/>
            <consortium name="Mycorrhizal Genomics Consortium"/>
            <person name="Kohler A."/>
            <person name="Kuo A."/>
            <person name="Nagy L.G."/>
            <person name="Floudas D."/>
            <person name="Copeland A."/>
            <person name="Barry K.W."/>
            <person name="Cichocki N."/>
            <person name="Veneault-Fourrey C."/>
            <person name="LaButti K."/>
            <person name="Lindquist E.A."/>
            <person name="Lipzen A."/>
            <person name="Lundell T."/>
            <person name="Morin E."/>
            <person name="Murat C."/>
            <person name="Riley R."/>
            <person name="Ohm R."/>
            <person name="Sun H."/>
            <person name="Tunlid A."/>
            <person name="Henrissat B."/>
            <person name="Grigoriev I.V."/>
            <person name="Hibbett D.S."/>
            <person name="Martin F."/>
        </authorList>
    </citation>
    <scope>NUCLEOTIDE SEQUENCE [LARGE SCALE GENOMIC DNA]</scope>
    <source>
        <strain evidence="2">LaAM-08-1</strain>
    </source>
</reference>
<evidence type="ECO:0000313" key="1">
    <source>
        <dbReference type="EMBL" id="KIK03526.1"/>
    </source>
</evidence>
<organism evidence="1 2">
    <name type="scientific">Laccaria amethystina LaAM-08-1</name>
    <dbReference type="NCBI Taxonomy" id="1095629"/>
    <lineage>
        <taxon>Eukaryota</taxon>
        <taxon>Fungi</taxon>
        <taxon>Dikarya</taxon>
        <taxon>Basidiomycota</taxon>
        <taxon>Agaricomycotina</taxon>
        <taxon>Agaricomycetes</taxon>
        <taxon>Agaricomycetidae</taxon>
        <taxon>Agaricales</taxon>
        <taxon>Agaricineae</taxon>
        <taxon>Hydnangiaceae</taxon>
        <taxon>Laccaria</taxon>
    </lineage>
</organism>
<dbReference type="STRING" id="1095629.A0A0C9XF90"/>
<protein>
    <submittedName>
        <fullName evidence="1">Unplaced genomic scaffold K443scaffold_44, whole genome shotgun sequence</fullName>
    </submittedName>
</protein>
<dbReference type="Proteomes" id="UP000054477">
    <property type="component" value="Unassembled WGS sequence"/>
</dbReference>
<gene>
    <name evidence="1" type="ORF">K443DRAFT_5329</name>
</gene>
<accession>A0A0C9XF90</accession>
<proteinExistence type="predicted"/>
<dbReference type="HOGENOM" id="CLU_075350_1_0_1"/>
<dbReference type="EMBL" id="KN838579">
    <property type="protein sequence ID" value="KIK03526.1"/>
    <property type="molecule type" value="Genomic_DNA"/>
</dbReference>
<name>A0A0C9XF90_9AGAR</name>
<evidence type="ECO:0000313" key="2">
    <source>
        <dbReference type="Proteomes" id="UP000054477"/>
    </source>
</evidence>